<protein>
    <submittedName>
        <fullName evidence="3">Uncharacterized protein</fullName>
    </submittedName>
</protein>
<dbReference type="AlphaFoldDB" id="A0A2T1LSX8"/>
<organism evidence="3 4">
    <name type="scientific">Aphanothece hegewaldii CCALA 016</name>
    <dbReference type="NCBI Taxonomy" id="2107694"/>
    <lineage>
        <taxon>Bacteria</taxon>
        <taxon>Bacillati</taxon>
        <taxon>Cyanobacteriota</taxon>
        <taxon>Cyanophyceae</taxon>
        <taxon>Oscillatoriophycideae</taxon>
        <taxon>Chroococcales</taxon>
        <taxon>Aphanothecaceae</taxon>
        <taxon>Aphanothece</taxon>
    </lineage>
</organism>
<sequence length="319" mass="34817">MSFKLFGHKNENVSSANADRSQISLQHIRKSFEKRTNLLGLWAFLLLNLGVLALVFGSNLIVLVQAGRIANKPGAILVEQSDGRGFLVDAIPATQRTPKAIQRFTSEDLTAMFTAAPISQKKSSSQRLGFESQGQFDAGIRVPKLKGSEGGDRVTVSAYVVVMGAIAPEFRDAFLSRLATITPQGVFTGSTQIFFKIDFIGEPIPIEGKPGQWTVTVVGARYILDGDLASSSNPLSQIEPQPFRQVLYLQSVNPQFEPLPDISTELQKEIFEITAIGLRIVKMAPIDTTIPRGGDFLELPESTPQKNSKPTESTPKSKE</sequence>
<accession>A0A2T1LSX8</accession>
<feature type="transmembrane region" description="Helical" evidence="2">
    <location>
        <begin position="39"/>
        <end position="64"/>
    </location>
</feature>
<comment type="caution">
    <text evidence="3">The sequence shown here is derived from an EMBL/GenBank/DDBJ whole genome shotgun (WGS) entry which is preliminary data.</text>
</comment>
<feature type="region of interest" description="Disordered" evidence="1">
    <location>
        <begin position="292"/>
        <end position="319"/>
    </location>
</feature>
<dbReference type="OrthoDB" id="528950at2"/>
<gene>
    <name evidence="3" type="ORF">C7H19_20230</name>
</gene>
<keyword evidence="2" id="KW-0812">Transmembrane</keyword>
<evidence type="ECO:0000256" key="1">
    <source>
        <dbReference type="SAM" id="MobiDB-lite"/>
    </source>
</evidence>
<evidence type="ECO:0000313" key="3">
    <source>
        <dbReference type="EMBL" id="PSF33328.1"/>
    </source>
</evidence>
<keyword evidence="2" id="KW-0472">Membrane</keyword>
<reference evidence="3 4" key="2">
    <citation type="submission" date="2018-03" db="EMBL/GenBank/DDBJ databases">
        <authorList>
            <person name="Keele B.F."/>
        </authorList>
    </citation>
    <scope>NUCLEOTIDE SEQUENCE [LARGE SCALE GENOMIC DNA]</scope>
    <source>
        <strain evidence="3 4">CCALA 016</strain>
    </source>
</reference>
<proteinExistence type="predicted"/>
<name>A0A2T1LSX8_9CHRO</name>
<dbReference type="RefSeq" id="WP_106458731.1">
    <property type="nucleotide sequence ID" value="NZ_PXOH01000031.1"/>
</dbReference>
<dbReference type="Proteomes" id="UP000239001">
    <property type="component" value="Unassembled WGS sequence"/>
</dbReference>
<keyword evidence="2" id="KW-1133">Transmembrane helix</keyword>
<reference evidence="3 4" key="1">
    <citation type="submission" date="2018-03" db="EMBL/GenBank/DDBJ databases">
        <title>The ancient ancestry and fast evolution of plastids.</title>
        <authorList>
            <person name="Moore K.R."/>
            <person name="Magnabosco C."/>
            <person name="Momper L."/>
            <person name="Gold D.A."/>
            <person name="Bosak T."/>
            <person name="Fournier G.P."/>
        </authorList>
    </citation>
    <scope>NUCLEOTIDE SEQUENCE [LARGE SCALE GENOMIC DNA]</scope>
    <source>
        <strain evidence="3 4">CCALA 016</strain>
    </source>
</reference>
<keyword evidence="4" id="KW-1185">Reference proteome</keyword>
<evidence type="ECO:0000256" key="2">
    <source>
        <dbReference type="SAM" id="Phobius"/>
    </source>
</evidence>
<evidence type="ECO:0000313" key="4">
    <source>
        <dbReference type="Proteomes" id="UP000239001"/>
    </source>
</evidence>
<feature type="compositionally biased region" description="Polar residues" evidence="1">
    <location>
        <begin position="302"/>
        <end position="319"/>
    </location>
</feature>
<dbReference type="EMBL" id="PXOH01000031">
    <property type="protein sequence ID" value="PSF33328.1"/>
    <property type="molecule type" value="Genomic_DNA"/>
</dbReference>